<keyword evidence="12" id="KW-0406">Ion transport</keyword>
<evidence type="ECO:0000256" key="7">
    <source>
        <dbReference type="ARBA" id="ARBA00022792"/>
    </source>
</evidence>
<dbReference type="InterPro" id="IPR039421">
    <property type="entry name" value="Type_1_exporter"/>
</dbReference>
<dbReference type="InterPro" id="IPR027417">
    <property type="entry name" value="P-loop_NTPase"/>
</dbReference>
<dbReference type="GO" id="GO:0006813">
    <property type="term" value="P:potassium ion transport"/>
    <property type="evidence" value="ECO:0007669"/>
    <property type="project" value="UniProtKB-KW"/>
</dbReference>
<evidence type="ECO:0000256" key="17">
    <source>
        <dbReference type="ARBA" id="ARBA00042968"/>
    </source>
</evidence>
<evidence type="ECO:0000256" key="2">
    <source>
        <dbReference type="ARBA" id="ARBA00007577"/>
    </source>
</evidence>
<feature type="transmembrane region" description="Helical" evidence="18">
    <location>
        <begin position="223"/>
        <end position="244"/>
    </location>
</feature>
<dbReference type="GO" id="GO:0005743">
    <property type="term" value="C:mitochondrial inner membrane"/>
    <property type="evidence" value="ECO:0007669"/>
    <property type="project" value="UniProtKB-SubCell"/>
</dbReference>
<evidence type="ECO:0000256" key="16">
    <source>
        <dbReference type="ARBA" id="ARBA00041416"/>
    </source>
</evidence>
<evidence type="ECO:0000256" key="3">
    <source>
        <dbReference type="ARBA" id="ARBA00022448"/>
    </source>
</evidence>
<dbReference type="EMBL" id="RQTK01000182">
    <property type="protein sequence ID" value="RUS85087.1"/>
    <property type="molecule type" value="Genomic_DNA"/>
</dbReference>
<dbReference type="InterPro" id="IPR011527">
    <property type="entry name" value="ABC1_TM_dom"/>
</dbReference>
<keyword evidence="11 18" id="KW-1133">Transmembrane helix</keyword>
<keyword evidence="3" id="KW-0813">Transport</keyword>
<dbReference type="InterPro" id="IPR036640">
    <property type="entry name" value="ABC1_TM_sf"/>
</dbReference>
<dbReference type="InterPro" id="IPR003439">
    <property type="entry name" value="ABC_transporter-like_ATP-bd"/>
</dbReference>
<evidence type="ECO:0000256" key="9">
    <source>
        <dbReference type="ARBA" id="ARBA00022946"/>
    </source>
</evidence>
<protein>
    <recommendedName>
        <fullName evidence="15">Mitochondrial potassium channel ATP-binding subunit</fullName>
    </recommendedName>
    <alternativeName>
        <fullName evidence="17">ATP-binding cassette sub-family B member 8, mitochondrial</fullName>
    </alternativeName>
    <alternativeName>
        <fullName evidence="16">Mitochondrial sulfonylurea-receptor</fullName>
    </alternativeName>
</protein>
<dbReference type="SUPFAM" id="SSF90123">
    <property type="entry name" value="ABC transporter transmembrane region"/>
    <property type="match status" value="1"/>
</dbReference>
<accession>A0A3S1BNR6</accession>
<name>A0A3S1BNR6_ELYCH</name>
<proteinExistence type="inferred from homology"/>
<dbReference type="Pfam" id="PF00664">
    <property type="entry name" value="ABC_membrane"/>
    <property type="match status" value="1"/>
</dbReference>
<evidence type="ECO:0000256" key="5">
    <source>
        <dbReference type="ARBA" id="ARBA00022692"/>
    </source>
</evidence>
<dbReference type="GO" id="GO:0090374">
    <property type="term" value="P:oligopeptide export from mitochondrion"/>
    <property type="evidence" value="ECO:0007669"/>
    <property type="project" value="TreeGrafter"/>
</dbReference>
<dbReference type="Gene3D" id="1.20.1560.10">
    <property type="entry name" value="ABC transporter type 1, transmembrane domain"/>
    <property type="match status" value="1"/>
</dbReference>
<evidence type="ECO:0000256" key="18">
    <source>
        <dbReference type="SAM" id="Phobius"/>
    </source>
</evidence>
<comment type="subcellular location">
    <subcellularLocation>
        <location evidence="1">Mitochondrion inner membrane</location>
        <topology evidence="1">Multi-pass membrane protein</topology>
    </subcellularLocation>
</comment>
<keyword evidence="5 18" id="KW-0812">Transmembrane</keyword>
<evidence type="ECO:0000256" key="4">
    <source>
        <dbReference type="ARBA" id="ARBA00022538"/>
    </source>
</evidence>
<dbReference type="InterPro" id="IPR017871">
    <property type="entry name" value="ABC_transporter-like_CS"/>
</dbReference>
<comment type="similarity">
    <text evidence="2">Belongs to the ABC transporter superfamily. ABCB family. Multidrug resistance exporter (TC 3.A.1.201) subfamily.</text>
</comment>
<dbReference type="Proteomes" id="UP000271974">
    <property type="component" value="Unassembled WGS sequence"/>
</dbReference>
<dbReference type="OrthoDB" id="6500128at2759"/>
<dbReference type="PANTHER" id="PTHR43394:SF17">
    <property type="entry name" value="MITOCHONDRIAL POTASSIUM CHANNEL ATP-BINDING SUBUNIT"/>
    <property type="match status" value="1"/>
</dbReference>
<feature type="domain" description="ABC transmembrane type-1" evidence="20">
    <location>
        <begin position="170"/>
        <end position="461"/>
    </location>
</feature>
<keyword evidence="14 18" id="KW-0472">Membrane</keyword>
<reference evidence="21 22" key="1">
    <citation type="submission" date="2019-01" db="EMBL/GenBank/DDBJ databases">
        <title>A draft genome assembly of the solar-powered sea slug Elysia chlorotica.</title>
        <authorList>
            <person name="Cai H."/>
            <person name="Li Q."/>
            <person name="Fang X."/>
            <person name="Li J."/>
            <person name="Curtis N.E."/>
            <person name="Altenburger A."/>
            <person name="Shibata T."/>
            <person name="Feng M."/>
            <person name="Maeda T."/>
            <person name="Schwartz J.A."/>
            <person name="Shigenobu S."/>
            <person name="Lundholm N."/>
            <person name="Nishiyama T."/>
            <person name="Yang H."/>
            <person name="Hasebe M."/>
            <person name="Li S."/>
            <person name="Pierce S.K."/>
            <person name="Wang J."/>
        </authorList>
    </citation>
    <scope>NUCLEOTIDE SEQUENCE [LARGE SCALE GENOMIC DNA]</scope>
    <source>
        <strain evidence="21">EC2010</strain>
        <tissue evidence="21">Whole organism of an adult</tissue>
    </source>
</reference>
<dbReference type="InterPro" id="IPR003593">
    <property type="entry name" value="AAA+_ATPase"/>
</dbReference>
<evidence type="ECO:0000256" key="10">
    <source>
        <dbReference type="ARBA" id="ARBA00022958"/>
    </source>
</evidence>
<dbReference type="Gene3D" id="3.40.50.300">
    <property type="entry name" value="P-loop containing nucleotide triphosphate hydrolases"/>
    <property type="match status" value="1"/>
</dbReference>
<evidence type="ECO:0000256" key="13">
    <source>
        <dbReference type="ARBA" id="ARBA00023128"/>
    </source>
</evidence>
<dbReference type="Pfam" id="PF00005">
    <property type="entry name" value="ABC_tran"/>
    <property type="match status" value="1"/>
</dbReference>
<dbReference type="SMART" id="SM00382">
    <property type="entry name" value="AAA"/>
    <property type="match status" value="1"/>
</dbReference>
<dbReference type="PROSITE" id="PS50893">
    <property type="entry name" value="ABC_TRANSPORTER_2"/>
    <property type="match status" value="1"/>
</dbReference>
<dbReference type="FunFam" id="3.40.50.300:FF:000403">
    <property type="entry name" value="ATP-binding cassette sub-family B member 8, mitochondrial"/>
    <property type="match status" value="1"/>
</dbReference>
<dbReference type="GO" id="GO:0016887">
    <property type="term" value="F:ATP hydrolysis activity"/>
    <property type="evidence" value="ECO:0007669"/>
    <property type="project" value="InterPro"/>
</dbReference>
<keyword evidence="4" id="KW-0633">Potassium transport</keyword>
<dbReference type="PROSITE" id="PS00211">
    <property type="entry name" value="ABC_TRANSPORTER_1"/>
    <property type="match status" value="1"/>
</dbReference>
<comment type="caution">
    <text evidence="21">The sequence shown here is derived from an EMBL/GenBank/DDBJ whole genome shotgun (WGS) entry which is preliminary data.</text>
</comment>
<dbReference type="GO" id="GO:0015421">
    <property type="term" value="F:ABC-type oligopeptide transporter activity"/>
    <property type="evidence" value="ECO:0007669"/>
    <property type="project" value="TreeGrafter"/>
</dbReference>
<evidence type="ECO:0000256" key="6">
    <source>
        <dbReference type="ARBA" id="ARBA00022741"/>
    </source>
</evidence>
<keyword evidence="9" id="KW-0809">Transit peptide</keyword>
<keyword evidence="8" id="KW-0067">ATP-binding</keyword>
<gene>
    <name evidence="21" type="ORF">EGW08_007139</name>
</gene>
<dbReference type="AlphaFoldDB" id="A0A3S1BNR6"/>
<evidence type="ECO:0000313" key="21">
    <source>
        <dbReference type="EMBL" id="RUS85087.1"/>
    </source>
</evidence>
<evidence type="ECO:0000256" key="15">
    <source>
        <dbReference type="ARBA" id="ARBA00040439"/>
    </source>
</evidence>
<keyword evidence="7" id="KW-0999">Mitochondrion inner membrane</keyword>
<evidence type="ECO:0000256" key="12">
    <source>
        <dbReference type="ARBA" id="ARBA00023065"/>
    </source>
</evidence>
<dbReference type="CDD" id="cd03249">
    <property type="entry name" value="ABC_MTABC3_MDL1_MDL2"/>
    <property type="match status" value="1"/>
</dbReference>
<evidence type="ECO:0000313" key="22">
    <source>
        <dbReference type="Proteomes" id="UP000271974"/>
    </source>
</evidence>
<dbReference type="STRING" id="188477.A0A3S1BNR6"/>
<keyword evidence="6" id="KW-0547">Nucleotide-binding</keyword>
<dbReference type="PANTHER" id="PTHR43394">
    <property type="entry name" value="ATP-DEPENDENT PERMEASE MDL1, MITOCHONDRIAL"/>
    <property type="match status" value="1"/>
</dbReference>
<dbReference type="PROSITE" id="PS50929">
    <property type="entry name" value="ABC_TM1F"/>
    <property type="match status" value="1"/>
</dbReference>
<evidence type="ECO:0000256" key="14">
    <source>
        <dbReference type="ARBA" id="ARBA00023136"/>
    </source>
</evidence>
<organism evidence="21 22">
    <name type="scientific">Elysia chlorotica</name>
    <name type="common">Eastern emerald elysia</name>
    <name type="synonym">Sea slug</name>
    <dbReference type="NCBI Taxonomy" id="188477"/>
    <lineage>
        <taxon>Eukaryota</taxon>
        <taxon>Metazoa</taxon>
        <taxon>Spiralia</taxon>
        <taxon>Lophotrochozoa</taxon>
        <taxon>Mollusca</taxon>
        <taxon>Gastropoda</taxon>
        <taxon>Heterobranchia</taxon>
        <taxon>Euthyneura</taxon>
        <taxon>Panpulmonata</taxon>
        <taxon>Sacoglossa</taxon>
        <taxon>Placobranchoidea</taxon>
        <taxon>Plakobranchidae</taxon>
        <taxon>Elysia</taxon>
    </lineage>
</organism>
<keyword evidence="22" id="KW-1185">Reference proteome</keyword>
<evidence type="ECO:0000256" key="8">
    <source>
        <dbReference type="ARBA" id="ARBA00022840"/>
    </source>
</evidence>
<evidence type="ECO:0000259" key="19">
    <source>
        <dbReference type="PROSITE" id="PS50893"/>
    </source>
</evidence>
<feature type="domain" description="ABC transporter" evidence="19">
    <location>
        <begin position="496"/>
        <end position="732"/>
    </location>
</feature>
<feature type="transmembrane region" description="Helical" evidence="18">
    <location>
        <begin position="166"/>
        <end position="186"/>
    </location>
</feature>
<feature type="transmembrane region" description="Helical" evidence="18">
    <location>
        <begin position="392"/>
        <end position="425"/>
    </location>
</feature>
<sequence>MISNILSRNGVFQRTRSNLEFSKAFKNAWRRQDVKLSMPSSSLSFARSPKFCWSQKLLCNKPFLDGIHNPIRWSVHQCKQLLRTHLSKYRQRVFQANCRFSTLGSIGACSFVLGSGLTLVDFTKLFPVAQCSALNKTRLAHYDEKGDEAVPNFQWRLLLDLLWQDIIYLLGAVLAAVGAAFVNIQIPMMLGNLTNIVNMFTSSNNGGVASFIAEIKEPAIKLLVTYAIQSLLTFSYISLLAIVGENMASRLRKRLFHALLQQDIEFFDKHKTGQLVDRLTTDVQDFKSSFKMTVSQGLKATTQSIGSIISLYMLSPKLTLIMLGVIPIFIVVGTTLGSMLRAMSRDAQEEISRSTAVADEAIGNIRTVRAFAMENKEYELYEKQINKSKTKFVQLGFGIGVFQAGANLFLNGIVVGSLFAGGWLISNKEIKAGDLISFLVATQMVEKSLAQMSLLLGHVVRGLTAGARVFQFIDVKPKINVSGGIKIPFHSLFGEIEFTNVSFHYPGRDQMVLRDFNLRIPGGKVVALVGLSGGGKSTVASLLERFYDVNQGRITLDGVDLRKLDPSWLRGQAIGFINQEPVLFATSVMENIRYGRPDATNDEVIEAARLANADSFIRGFPKGYATVLGERGVTVSGGQKQRIAIARALIKNPSILILDEATSALDLESERLVQEALDKVVKGRTTLVIAHRLSTIRNADLIAVVSKGRIIEIGSHSDLYSKRGLYWELMKKQELEEDLKSK</sequence>
<dbReference type="GO" id="GO:0005524">
    <property type="term" value="F:ATP binding"/>
    <property type="evidence" value="ECO:0007669"/>
    <property type="project" value="UniProtKB-KW"/>
</dbReference>
<evidence type="ECO:0000256" key="1">
    <source>
        <dbReference type="ARBA" id="ARBA00004448"/>
    </source>
</evidence>
<keyword evidence="10" id="KW-0630">Potassium</keyword>
<dbReference type="CDD" id="cd18574">
    <property type="entry name" value="ABC_6TM_ABCB8_like"/>
    <property type="match status" value="1"/>
</dbReference>
<keyword evidence="13" id="KW-0496">Mitochondrion</keyword>
<evidence type="ECO:0000256" key="11">
    <source>
        <dbReference type="ARBA" id="ARBA00022989"/>
    </source>
</evidence>
<dbReference type="FunFam" id="1.20.1560.10:FF:000016">
    <property type="entry name" value="ATP-binding cassette sub-family B member 8, mitochondrial"/>
    <property type="match status" value="1"/>
</dbReference>
<dbReference type="SUPFAM" id="SSF52540">
    <property type="entry name" value="P-loop containing nucleoside triphosphate hydrolases"/>
    <property type="match status" value="1"/>
</dbReference>
<feature type="transmembrane region" description="Helical" evidence="18">
    <location>
        <begin position="320"/>
        <end position="340"/>
    </location>
</feature>
<evidence type="ECO:0000259" key="20">
    <source>
        <dbReference type="PROSITE" id="PS50929"/>
    </source>
</evidence>